<proteinExistence type="predicted"/>
<gene>
    <name evidence="2" type="ORF">SOASR030_09990</name>
</gene>
<name>A0AAV5N363_9GAMM</name>
<evidence type="ECO:0000256" key="1">
    <source>
        <dbReference type="SAM" id="Phobius"/>
    </source>
</evidence>
<feature type="transmembrane region" description="Helical" evidence="1">
    <location>
        <begin position="7"/>
        <end position="30"/>
    </location>
</feature>
<dbReference type="AlphaFoldDB" id="A0AAV5N363"/>
<keyword evidence="3" id="KW-1185">Reference proteome</keyword>
<dbReference type="RefSeq" id="WP_027273402.1">
    <property type="nucleotide sequence ID" value="NZ_BRLH01000001.1"/>
</dbReference>
<organism evidence="2 3">
    <name type="scientific">Leminorella grimontii</name>
    <dbReference type="NCBI Taxonomy" id="82981"/>
    <lineage>
        <taxon>Bacteria</taxon>
        <taxon>Pseudomonadati</taxon>
        <taxon>Pseudomonadota</taxon>
        <taxon>Gammaproteobacteria</taxon>
        <taxon>Enterobacterales</taxon>
        <taxon>Budviciaceae</taxon>
        <taxon>Leminorella</taxon>
    </lineage>
</organism>
<feature type="transmembrane region" description="Helical" evidence="1">
    <location>
        <begin position="36"/>
        <end position="60"/>
    </location>
</feature>
<comment type="caution">
    <text evidence="2">The sequence shown here is derived from an EMBL/GenBank/DDBJ whole genome shotgun (WGS) entry which is preliminary data.</text>
</comment>
<dbReference type="Proteomes" id="UP001058124">
    <property type="component" value="Unassembled WGS sequence"/>
</dbReference>
<accession>A0AAV5N363</accession>
<reference evidence="2" key="1">
    <citation type="submission" date="2022-06" db="EMBL/GenBank/DDBJ databases">
        <title>Draft genome sequences of Leminorella grimontii str. JCM5902.</title>
        <authorList>
            <person name="Wakabayashi Y."/>
            <person name="Kojima K."/>
        </authorList>
    </citation>
    <scope>NUCLEOTIDE SEQUENCE</scope>
    <source>
        <strain evidence="2">JCM 5902</strain>
    </source>
</reference>
<dbReference type="NCBIfam" id="NF007968">
    <property type="entry name" value="PRK10692.1"/>
    <property type="match status" value="1"/>
</dbReference>
<keyword evidence="1" id="KW-0812">Transmembrane</keyword>
<protein>
    <submittedName>
        <fullName evidence="2">Membrane protein</fullName>
    </submittedName>
</protein>
<evidence type="ECO:0000313" key="3">
    <source>
        <dbReference type="Proteomes" id="UP001058124"/>
    </source>
</evidence>
<sequence length="90" mass="10331">MKRKTFVILGNIFMVFGLIFMICGAGLTIVSHVKDIALLSGDLANLPIAGIFIGAFIWLVGARISGREKVADRYWWIKHYDNRRYRHKHL</sequence>
<keyword evidence="1" id="KW-0472">Membrane</keyword>
<dbReference type="Pfam" id="PF10762">
    <property type="entry name" value="DUF2583"/>
    <property type="match status" value="1"/>
</dbReference>
<dbReference type="InterPro" id="IPR019698">
    <property type="entry name" value="DUF2583"/>
</dbReference>
<keyword evidence="1" id="KW-1133">Transmembrane helix</keyword>
<evidence type="ECO:0000313" key="2">
    <source>
        <dbReference type="EMBL" id="GKX54887.1"/>
    </source>
</evidence>
<dbReference type="EMBL" id="BRLH01000001">
    <property type="protein sequence ID" value="GKX54887.1"/>
    <property type="molecule type" value="Genomic_DNA"/>
</dbReference>